<protein>
    <submittedName>
        <fullName evidence="1">Uncharacterized protein</fullName>
    </submittedName>
</protein>
<gene>
    <name evidence="1" type="ORF">HOLleu_40616</name>
</gene>
<dbReference type="Proteomes" id="UP001152320">
    <property type="component" value="Chromosome 22"/>
</dbReference>
<reference evidence="1" key="1">
    <citation type="submission" date="2021-10" db="EMBL/GenBank/DDBJ databases">
        <title>Tropical sea cucumber genome reveals ecological adaptation and Cuvierian tubules defense mechanism.</title>
        <authorList>
            <person name="Chen T."/>
        </authorList>
    </citation>
    <scope>NUCLEOTIDE SEQUENCE</scope>
    <source>
        <strain evidence="1">Nanhai2018</strain>
        <tissue evidence="1">Muscle</tissue>
    </source>
</reference>
<proteinExistence type="predicted"/>
<comment type="caution">
    <text evidence="1">The sequence shown here is derived from an EMBL/GenBank/DDBJ whole genome shotgun (WGS) entry which is preliminary data.</text>
</comment>
<organism evidence="1 2">
    <name type="scientific">Holothuria leucospilota</name>
    <name type="common">Black long sea cucumber</name>
    <name type="synonym">Mertensiothuria leucospilota</name>
    <dbReference type="NCBI Taxonomy" id="206669"/>
    <lineage>
        <taxon>Eukaryota</taxon>
        <taxon>Metazoa</taxon>
        <taxon>Echinodermata</taxon>
        <taxon>Eleutherozoa</taxon>
        <taxon>Echinozoa</taxon>
        <taxon>Holothuroidea</taxon>
        <taxon>Aspidochirotacea</taxon>
        <taxon>Aspidochirotida</taxon>
        <taxon>Holothuriidae</taxon>
        <taxon>Holothuria</taxon>
    </lineage>
</organism>
<accession>A0A9Q1BBT6</accession>
<sequence length="69" mass="8112">MVNEYENSIVSRVSLSLLFRIKPFSIFFVYRWCARTNSITISDSNVQRRVGTLVRQLLPFQHKCTFQLG</sequence>
<dbReference type="AlphaFoldDB" id="A0A9Q1BBT6"/>
<evidence type="ECO:0000313" key="1">
    <source>
        <dbReference type="EMBL" id="KAJ8020900.1"/>
    </source>
</evidence>
<name>A0A9Q1BBT6_HOLLE</name>
<evidence type="ECO:0000313" key="2">
    <source>
        <dbReference type="Proteomes" id="UP001152320"/>
    </source>
</evidence>
<dbReference type="EMBL" id="JAIZAY010000022">
    <property type="protein sequence ID" value="KAJ8020900.1"/>
    <property type="molecule type" value="Genomic_DNA"/>
</dbReference>
<keyword evidence="2" id="KW-1185">Reference proteome</keyword>